<dbReference type="InterPro" id="IPR011611">
    <property type="entry name" value="PfkB_dom"/>
</dbReference>
<evidence type="ECO:0000313" key="5">
    <source>
        <dbReference type="EMBL" id="OOM60037.1"/>
    </source>
</evidence>
<dbReference type="GO" id="GO:0016301">
    <property type="term" value="F:kinase activity"/>
    <property type="evidence" value="ECO:0007669"/>
    <property type="project" value="UniProtKB-KW"/>
</dbReference>
<sequence>MSKKVVAVGDNCVDIYYTLNQFYPTGNAVDFAINLSQLGCEIALVSIKGNDIFGKSIENVLNKSGIDLSHFHKGDKQSAMAQMNLINGDRVHEQFFGNVLADFKLTEDDIEFIKKFDIVYSERWARIGRYIKDIKLQNQIWIHDFSKRLDETVNEGVLPYLDYAFYSYQQKDSYIEEFIKTKQQKTNNGVVIAMLGEDGSLAYDGSEYIHQKANKCNVVNTVGAGDSYIAGFTKGLSEEKSLPECMKMGTEVATKIIQIFNPYQLQTCN</sequence>
<dbReference type="EC" id="2.7.1.-" evidence="5"/>
<dbReference type="InterPro" id="IPR002173">
    <property type="entry name" value="Carboh/pur_kinase_PfkB_CS"/>
</dbReference>
<evidence type="ECO:0000256" key="2">
    <source>
        <dbReference type="ARBA" id="ARBA00022679"/>
    </source>
</evidence>
<feature type="domain" description="Carbohydrate kinase PfkB" evidence="4">
    <location>
        <begin position="21"/>
        <end position="258"/>
    </location>
</feature>
<dbReference type="PANTHER" id="PTHR43085">
    <property type="entry name" value="HEXOKINASE FAMILY MEMBER"/>
    <property type="match status" value="1"/>
</dbReference>
<keyword evidence="2 5" id="KW-0808">Transferase</keyword>
<dbReference type="Gene3D" id="3.40.1190.20">
    <property type="match status" value="1"/>
</dbReference>
<comment type="similarity">
    <text evidence="1">Belongs to the carbohydrate kinase PfkB family.</text>
</comment>
<evidence type="ECO:0000256" key="3">
    <source>
        <dbReference type="ARBA" id="ARBA00022777"/>
    </source>
</evidence>
<dbReference type="RefSeq" id="WP_077839549.1">
    <property type="nucleotide sequence ID" value="NZ_JABTAE010000001.1"/>
</dbReference>
<dbReference type="EMBL" id="LZZI01000059">
    <property type="protein sequence ID" value="OOM60037.1"/>
    <property type="molecule type" value="Genomic_DNA"/>
</dbReference>
<dbReference type="InterPro" id="IPR050306">
    <property type="entry name" value="PfkB_Carbo_kinase"/>
</dbReference>
<dbReference type="PANTHER" id="PTHR43085:SF41">
    <property type="entry name" value="FRUCTOSELYSINE 6-KINASE"/>
    <property type="match status" value="1"/>
</dbReference>
<evidence type="ECO:0000313" key="6">
    <source>
        <dbReference type="Proteomes" id="UP000190973"/>
    </source>
</evidence>
<keyword evidence="3 5" id="KW-0418">Kinase</keyword>
<proteinExistence type="inferred from homology"/>
<dbReference type="Pfam" id="PF00294">
    <property type="entry name" value="PfkB"/>
    <property type="match status" value="1"/>
</dbReference>
<evidence type="ECO:0000256" key="1">
    <source>
        <dbReference type="ARBA" id="ARBA00010688"/>
    </source>
</evidence>
<dbReference type="InterPro" id="IPR029056">
    <property type="entry name" value="Ribokinase-like"/>
</dbReference>
<name>A0A1S8S3M7_CLOBE</name>
<gene>
    <name evidence="5" type="primary">frlD_3</name>
    <name evidence="5" type="ORF">CLBCK_31150</name>
</gene>
<comment type="caution">
    <text evidence="5">The sequence shown here is derived from an EMBL/GenBank/DDBJ whole genome shotgun (WGS) entry which is preliminary data.</text>
</comment>
<accession>A0A1S8S3M7</accession>
<dbReference type="NCBIfam" id="NF007321">
    <property type="entry name" value="PRK09813.1"/>
    <property type="match status" value="1"/>
</dbReference>
<protein>
    <submittedName>
        <fullName evidence="5">Fructoselysine kinase</fullName>
        <ecNumber evidence="5">2.7.1.-</ecNumber>
    </submittedName>
</protein>
<organism evidence="5 6">
    <name type="scientific">Clostridium beijerinckii</name>
    <name type="common">Clostridium MP</name>
    <dbReference type="NCBI Taxonomy" id="1520"/>
    <lineage>
        <taxon>Bacteria</taxon>
        <taxon>Bacillati</taxon>
        <taxon>Bacillota</taxon>
        <taxon>Clostridia</taxon>
        <taxon>Eubacteriales</taxon>
        <taxon>Clostridiaceae</taxon>
        <taxon>Clostridium</taxon>
    </lineage>
</organism>
<dbReference type="AlphaFoldDB" id="A0A1S8S3M7"/>
<dbReference type="SUPFAM" id="SSF53613">
    <property type="entry name" value="Ribokinase-like"/>
    <property type="match status" value="1"/>
</dbReference>
<dbReference type="PROSITE" id="PS00584">
    <property type="entry name" value="PFKB_KINASES_2"/>
    <property type="match status" value="1"/>
</dbReference>
<reference evidence="5 6" key="1">
    <citation type="submission" date="2016-05" db="EMBL/GenBank/DDBJ databases">
        <title>Microbial solvent formation.</title>
        <authorList>
            <person name="Poehlein A."/>
            <person name="Montoya Solano J.D."/>
            <person name="Flitsch S."/>
            <person name="Krabben P."/>
            <person name="Duerre P."/>
            <person name="Daniel R."/>
        </authorList>
    </citation>
    <scope>NUCLEOTIDE SEQUENCE [LARGE SCALE GENOMIC DNA]</scope>
    <source>
        <strain evidence="5 6">DSM 53</strain>
    </source>
</reference>
<evidence type="ECO:0000259" key="4">
    <source>
        <dbReference type="Pfam" id="PF00294"/>
    </source>
</evidence>
<dbReference type="Proteomes" id="UP000190973">
    <property type="component" value="Unassembled WGS sequence"/>
</dbReference>